<dbReference type="InterPro" id="IPR004154">
    <property type="entry name" value="Anticodon-bd"/>
</dbReference>
<keyword evidence="13" id="KW-1185">Reference proteome</keyword>
<dbReference type="PROSITE" id="PS50862">
    <property type="entry name" value="AA_TRNA_LIGASE_II"/>
    <property type="match status" value="1"/>
</dbReference>
<evidence type="ECO:0000256" key="7">
    <source>
        <dbReference type="ARBA" id="ARBA00022917"/>
    </source>
</evidence>
<organism evidence="12 13">
    <name type="scientific">Peptococcus niger</name>
    <dbReference type="NCBI Taxonomy" id="2741"/>
    <lineage>
        <taxon>Bacteria</taxon>
        <taxon>Bacillati</taxon>
        <taxon>Bacillota</taxon>
        <taxon>Clostridia</taxon>
        <taxon>Eubacteriales</taxon>
        <taxon>Peptococcaceae</taxon>
        <taxon>Peptococcus</taxon>
    </lineage>
</organism>
<dbReference type="GO" id="GO:0006433">
    <property type="term" value="P:prolyl-tRNA aminoacylation"/>
    <property type="evidence" value="ECO:0007669"/>
    <property type="project" value="UniProtKB-UniRule"/>
</dbReference>
<dbReference type="GO" id="GO:0005524">
    <property type="term" value="F:ATP binding"/>
    <property type="evidence" value="ECO:0007669"/>
    <property type="project" value="UniProtKB-UniRule"/>
</dbReference>
<dbReference type="InterPro" id="IPR044140">
    <property type="entry name" value="ProRS_anticodon_short"/>
</dbReference>
<evidence type="ECO:0000313" key="13">
    <source>
        <dbReference type="Proteomes" id="UP000198995"/>
    </source>
</evidence>
<dbReference type="CDD" id="cd00779">
    <property type="entry name" value="ProRS_core_prok"/>
    <property type="match status" value="1"/>
</dbReference>
<dbReference type="GO" id="GO:0016740">
    <property type="term" value="F:transferase activity"/>
    <property type="evidence" value="ECO:0007669"/>
    <property type="project" value="UniProtKB-ARBA"/>
</dbReference>
<dbReference type="CDD" id="cd00861">
    <property type="entry name" value="ProRS_anticodon_short"/>
    <property type="match status" value="1"/>
</dbReference>
<dbReference type="InterPro" id="IPR004500">
    <property type="entry name" value="Pro-tRNA-synth_IIa_bac-type"/>
</dbReference>
<dbReference type="SUPFAM" id="SSF55681">
    <property type="entry name" value="Class II aaRS and biotin synthetases"/>
    <property type="match status" value="1"/>
</dbReference>
<dbReference type="AlphaFoldDB" id="A0A1G6YKF4"/>
<comment type="subcellular location">
    <subcellularLocation>
        <location evidence="1 10">Cytoplasm</location>
    </subcellularLocation>
</comment>
<dbReference type="PANTHER" id="PTHR42753">
    <property type="entry name" value="MITOCHONDRIAL RIBOSOME PROTEIN L39/PROLYL-TRNA LIGASE FAMILY MEMBER"/>
    <property type="match status" value="1"/>
</dbReference>
<dbReference type="FunFam" id="3.30.930.10:FF:000066">
    <property type="entry name" value="Proline--tRNA ligase"/>
    <property type="match status" value="1"/>
</dbReference>
<dbReference type="InterPro" id="IPR045864">
    <property type="entry name" value="aa-tRNA-synth_II/BPL/LPL"/>
</dbReference>
<sequence length="569" mass="63112">MRMTTALIPTLRDIPADAAIPSHQLLLKAGYILRTAAGLYNYLPLGHRVLAKVEAIVREEMDRFGGQEVLMPILQPAELWEESGRWEVYGEELMRIRDRHERQFCLGPTHEEVITDLVRQTIGSYKALPLRLYQIQNKYRDERRPRFGLMRGREFVMKDLYSFDLDEAGLDQAYEDMYKAYTAVFSRCGLTFKPVLADSGQIGGGYTHEFNVLADNGESVLAICPSCDYAANQEIAEVTSEPVTYAEDDAAYEKVYTPDAKTIDAVGAFLDLPAEQCVKTMMFEADGDLICVLTLGNDEVNDIKVQKIHPCDQLTLADPEKIHDRLGADPGSLGPVGMPEDIPIYADQALKGARGVVVGANENAYHYIHVDLERDANISAYGDLRLLVEGDPCPVCGEKLQFTRGIEVGQIFKLGTKYSEAMGATVLDENGKARPLIMGCYGIGVSRTVAAAVEQHHDDRGIIWPKALTPYQVHLIAVNMKNAEIAQMAEAAYKALTEAGIEVLFDDRKERAGVKFNDADLIGIPVQLIVGKGSVENGEIEWKDRRSGEKQTLQPADLTTAVQAFYEIK</sequence>
<dbReference type="NCBIfam" id="TIGR00409">
    <property type="entry name" value="proS_fam_II"/>
    <property type="match status" value="1"/>
</dbReference>
<dbReference type="GO" id="GO:0005829">
    <property type="term" value="C:cytosol"/>
    <property type="evidence" value="ECO:0007669"/>
    <property type="project" value="TreeGrafter"/>
</dbReference>
<dbReference type="InterPro" id="IPR007214">
    <property type="entry name" value="YbaK/aa-tRNA-synth-assoc-dom"/>
</dbReference>
<evidence type="ECO:0000256" key="6">
    <source>
        <dbReference type="ARBA" id="ARBA00022840"/>
    </source>
</evidence>
<dbReference type="InterPro" id="IPR002316">
    <property type="entry name" value="Pro-tRNA-ligase_IIa"/>
</dbReference>
<dbReference type="FunFam" id="3.30.930.10:FF:000062">
    <property type="entry name" value="Proline--tRNA ligase"/>
    <property type="match status" value="1"/>
</dbReference>
<protein>
    <recommendedName>
        <fullName evidence="10">Proline--tRNA ligase</fullName>
        <ecNumber evidence="10">6.1.1.15</ecNumber>
    </recommendedName>
    <alternativeName>
        <fullName evidence="10">Prolyl-tRNA synthetase</fullName>
        <shortName evidence="10">ProRS</shortName>
    </alternativeName>
</protein>
<dbReference type="CDD" id="cd04334">
    <property type="entry name" value="ProRS-INS"/>
    <property type="match status" value="1"/>
</dbReference>
<dbReference type="GO" id="GO:0004827">
    <property type="term" value="F:proline-tRNA ligase activity"/>
    <property type="evidence" value="ECO:0007669"/>
    <property type="project" value="UniProtKB-UniRule"/>
</dbReference>
<dbReference type="InterPro" id="IPR036754">
    <property type="entry name" value="YbaK/aa-tRNA-synt-asso_dom_sf"/>
</dbReference>
<dbReference type="GO" id="GO:0140096">
    <property type="term" value="F:catalytic activity, acting on a protein"/>
    <property type="evidence" value="ECO:0007669"/>
    <property type="project" value="UniProtKB-ARBA"/>
</dbReference>
<evidence type="ECO:0000313" key="12">
    <source>
        <dbReference type="EMBL" id="SDD90473.1"/>
    </source>
</evidence>
<dbReference type="InterPro" id="IPR023717">
    <property type="entry name" value="Pro-tRNA-Synthase_IIa_type1"/>
</dbReference>
<evidence type="ECO:0000256" key="10">
    <source>
        <dbReference type="HAMAP-Rule" id="MF_01569"/>
    </source>
</evidence>
<evidence type="ECO:0000256" key="8">
    <source>
        <dbReference type="ARBA" id="ARBA00023146"/>
    </source>
</evidence>
<dbReference type="SUPFAM" id="SSF52954">
    <property type="entry name" value="Class II aaRS ABD-related"/>
    <property type="match status" value="1"/>
</dbReference>
<dbReference type="FunFam" id="3.40.50.800:FF:000011">
    <property type="entry name" value="Proline--tRNA ligase"/>
    <property type="match status" value="1"/>
</dbReference>
<evidence type="ECO:0000256" key="2">
    <source>
        <dbReference type="ARBA" id="ARBA00011738"/>
    </source>
</evidence>
<dbReference type="NCBIfam" id="NF006625">
    <property type="entry name" value="PRK09194.1"/>
    <property type="match status" value="1"/>
</dbReference>
<evidence type="ECO:0000256" key="4">
    <source>
        <dbReference type="ARBA" id="ARBA00022598"/>
    </source>
</evidence>
<dbReference type="Gene3D" id="3.40.50.800">
    <property type="entry name" value="Anticodon-binding domain"/>
    <property type="match status" value="1"/>
</dbReference>
<dbReference type="STRING" id="2741.SAMN04489866_1103"/>
<dbReference type="InterPro" id="IPR006195">
    <property type="entry name" value="aa-tRNA-synth_II"/>
</dbReference>
<comment type="domain">
    <text evidence="10">Consists of three domains: the N-terminal catalytic domain, the editing domain and the C-terminal anticodon-binding domain.</text>
</comment>
<dbReference type="PANTHER" id="PTHR42753:SF2">
    <property type="entry name" value="PROLINE--TRNA LIGASE"/>
    <property type="match status" value="1"/>
</dbReference>
<comment type="function">
    <text evidence="10">Catalyzes the attachment of proline to tRNA(Pro) in a two-step reaction: proline is first activated by ATP to form Pro-AMP and then transferred to the acceptor end of tRNA(Pro). As ProRS can inadvertently accommodate and process non-cognate amino acids such as alanine and cysteine, to avoid such errors it has two additional distinct editing activities against alanine. One activity is designated as 'pretransfer' editing and involves the tRNA(Pro)-independent hydrolysis of activated Ala-AMP. The other activity is designated 'posttransfer' editing and involves deacylation of mischarged Ala-tRNA(Pro). The misacylated Cys-tRNA(Pro) is not edited by ProRS.</text>
</comment>
<name>A0A1G6YKF4_PEPNI</name>
<dbReference type="InterPro" id="IPR002314">
    <property type="entry name" value="aa-tRNA-synt_IIb"/>
</dbReference>
<dbReference type="InterPro" id="IPR036621">
    <property type="entry name" value="Anticodon-bd_dom_sf"/>
</dbReference>
<dbReference type="OrthoDB" id="9809052at2"/>
<comment type="similarity">
    <text evidence="10">Belongs to the class-II aminoacyl-tRNA synthetase family. ProS type 1 subfamily.</text>
</comment>
<dbReference type="Pfam" id="PF03129">
    <property type="entry name" value="HGTP_anticodon"/>
    <property type="match status" value="1"/>
</dbReference>
<dbReference type="PIRSF" id="PIRSF001535">
    <property type="entry name" value="ProRS_1"/>
    <property type="match status" value="1"/>
</dbReference>
<comment type="subunit">
    <text evidence="2 10">Homodimer.</text>
</comment>
<keyword evidence="3 10" id="KW-0963">Cytoplasm</keyword>
<evidence type="ECO:0000256" key="3">
    <source>
        <dbReference type="ARBA" id="ARBA00022490"/>
    </source>
</evidence>
<dbReference type="HAMAP" id="MF_01569">
    <property type="entry name" value="Pro_tRNA_synth_type1"/>
    <property type="match status" value="1"/>
</dbReference>
<dbReference type="Gene3D" id="3.30.930.10">
    <property type="entry name" value="Bira Bifunctional Protein, Domain 2"/>
    <property type="match status" value="2"/>
</dbReference>
<feature type="domain" description="Aminoacyl-transfer RNA synthetases class-II family profile" evidence="11">
    <location>
        <begin position="38"/>
        <end position="465"/>
    </location>
</feature>
<keyword evidence="7 10" id="KW-0648">Protein biosynthesis</keyword>
<dbReference type="InterPro" id="IPR033730">
    <property type="entry name" value="ProRS_core_prok"/>
</dbReference>
<dbReference type="PRINTS" id="PR01046">
    <property type="entry name" value="TRNASYNTHPRO"/>
</dbReference>
<dbReference type="GO" id="GO:0002161">
    <property type="term" value="F:aminoacyl-tRNA deacylase activity"/>
    <property type="evidence" value="ECO:0007669"/>
    <property type="project" value="InterPro"/>
</dbReference>
<evidence type="ECO:0000259" key="11">
    <source>
        <dbReference type="PROSITE" id="PS50862"/>
    </source>
</evidence>
<dbReference type="Proteomes" id="UP000198995">
    <property type="component" value="Unassembled WGS sequence"/>
</dbReference>
<proteinExistence type="inferred from homology"/>
<keyword evidence="4 10" id="KW-0436">Ligase</keyword>
<dbReference type="Pfam" id="PF04073">
    <property type="entry name" value="tRNA_edit"/>
    <property type="match status" value="1"/>
</dbReference>
<evidence type="ECO:0000256" key="1">
    <source>
        <dbReference type="ARBA" id="ARBA00004496"/>
    </source>
</evidence>
<gene>
    <name evidence="10" type="primary">proS</name>
    <name evidence="12" type="ORF">SAMN04489866_1103</name>
</gene>
<accession>A0A1G6YKF4</accession>
<evidence type="ECO:0000256" key="9">
    <source>
        <dbReference type="ARBA" id="ARBA00047671"/>
    </source>
</evidence>
<reference evidence="12 13" key="1">
    <citation type="submission" date="2016-10" db="EMBL/GenBank/DDBJ databases">
        <authorList>
            <person name="de Groot N.N."/>
        </authorList>
    </citation>
    <scope>NUCLEOTIDE SEQUENCE [LARGE SCALE GENOMIC DNA]</scope>
    <source>
        <strain evidence="12 13">DSM 20475</strain>
    </source>
</reference>
<dbReference type="InterPro" id="IPR050062">
    <property type="entry name" value="Pro-tRNA_synthetase"/>
</dbReference>
<comment type="catalytic activity">
    <reaction evidence="9 10">
        <text>tRNA(Pro) + L-proline + ATP = L-prolyl-tRNA(Pro) + AMP + diphosphate</text>
        <dbReference type="Rhea" id="RHEA:14305"/>
        <dbReference type="Rhea" id="RHEA-COMP:9700"/>
        <dbReference type="Rhea" id="RHEA-COMP:9702"/>
        <dbReference type="ChEBI" id="CHEBI:30616"/>
        <dbReference type="ChEBI" id="CHEBI:33019"/>
        <dbReference type="ChEBI" id="CHEBI:60039"/>
        <dbReference type="ChEBI" id="CHEBI:78442"/>
        <dbReference type="ChEBI" id="CHEBI:78532"/>
        <dbReference type="ChEBI" id="CHEBI:456215"/>
        <dbReference type="EC" id="6.1.1.15"/>
    </reaction>
</comment>
<dbReference type="EC" id="6.1.1.15" evidence="10"/>
<dbReference type="SUPFAM" id="SSF55826">
    <property type="entry name" value="YbaK/ProRS associated domain"/>
    <property type="match status" value="1"/>
</dbReference>
<dbReference type="EMBL" id="FNAF01000010">
    <property type="protein sequence ID" value="SDD90473.1"/>
    <property type="molecule type" value="Genomic_DNA"/>
</dbReference>
<keyword evidence="6 10" id="KW-0067">ATP-binding</keyword>
<keyword evidence="8 10" id="KW-0030">Aminoacyl-tRNA synthetase</keyword>
<dbReference type="Pfam" id="PF00587">
    <property type="entry name" value="tRNA-synt_2b"/>
    <property type="match status" value="1"/>
</dbReference>
<keyword evidence="5 10" id="KW-0547">Nucleotide-binding</keyword>
<dbReference type="RefSeq" id="WP_091792100.1">
    <property type="nucleotide sequence ID" value="NZ_FNAF01000010.1"/>
</dbReference>
<evidence type="ECO:0000256" key="5">
    <source>
        <dbReference type="ARBA" id="ARBA00022741"/>
    </source>
</evidence>